<sequence>MLKGVQMFNWLVVFRAITYVFSKIGGVCPFSVKTLKYITK</sequence>
<gene>
    <name evidence="2" type="ORF">ABID52_002101</name>
</gene>
<evidence type="ECO:0000313" key="2">
    <source>
        <dbReference type="EMBL" id="MET3728520.1"/>
    </source>
</evidence>
<evidence type="ECO:0000313" key="3">
    <source>
        <dbReference type="Proteomes" id="UP001549097"/>
    </source>
</evidence>
<accession>A0ABV2LIU2</accession>
<protein>
    <submittedName>
        <fullName evidence="2">Uncharacterized protein</fullName>
    </submittedName>
</protein>
<proteinExistence type="predicted"/>
<keyword evidence="1" id="KW-1133">Transmembrane helix</keyword>
<keyword evidence="3" id="KW-1185">Reference proteome</keyword>
<organism evidence="2 3">
    <name type="scientific">Fictibacillus halophilus</name>
    <dbReference type="NCBI Taxonomy" id="1610490"/>
    <lineage>
        <taxon>Bacteria</taxon>
        <taxon>Bacillati</taxon>
        <taxon>Bacillota</taxon>
        <taxon>Bacilli</taxon>
        <taxon>Bacillales</taxon>
        <taxon>Fictibacillaceae</taxon>
        <taxon>Fictibacillus</taxon>
    </lineage>
</organism>
<keyword evidence="1" id="KW-0472">Membrane</keyword>
<evidence type="ECO:0000256" key="1">
    <source>
        <dbReference type="SAM" id="Phobius"/>
    </source>
</evidence>
<dbReference type="RefSeq" id="WP_255520073.1">
    <property type="nucleotide sequence ID" value="NZ_JAEACF010000001.1"/>
</dbReference>
<name>A0ABV2LIU2_9BACL</name>
<comment type="caution">
    <text evidence="2">The sequence shown here is derived from an EMBL/GenBank/DDBJ whole genome shotgun (WGS) entry which is preliminary data.</text>
</comment>
<keyword evidence="1" id="KW-0812">Transmembrane</keyword>
<dbReference type="EMBL" id="JBEPMP010000001">
    <property type="protein sequence ID" value="MET3728520.1"/>
    <property type="molecule type" value="Genomic_DNA"/>
</dbReference>
<dbReference type="Proteomes" id="UP001549097">
    <property type="component" value="Unassembled WGS sequence"/>
</dbReference>
<reference evidence="2 3" key="1">
    <citation type="submission" date="2024-06" db="EMBL/GenBank/DDBJ databases">
        <title>Genomic Encyclopedia of Type Strains, Phase IV (KMG-IV): sequencing the most valuable type-strain genomes for metagenomic binning, comparative biology and taxonomic classification.</title>
        <authorList>
            <person name="Goeker M."/>
        </authorList>
    </citation>
    <scope>NUCLEOTIDE SEQUENCE [LARGE SCALE GENOMIC DNA]</scope>
    <source>
        <strain evidence="2 3">DSM 100124</strain>
    </source>
</reference>
<feature type="transmembrane region" description="Helical" evidence="1">
    <location>
        <begin position="12"/>
        <end position="32"/>
    </location>
</feature>